<sequence>QLTSLNPYEGKNKRKQLGILHNQINDVFLTFNKKENHWQYTTPRVWIGTEVENGG</sequence>
<feature type="non-terminal residue" evidence="1">
    <location>
        <position position="55"/>
    </location>
</feature>
<evidence type="ECO:0000313" key="2">
    <source>
        <dbReference type="Proteomes" id="UP001233999"/>
    </source>
</evidence>
<protein>
    <submittedName>
        <fullName evidence="1">Uncharacterized protein</fullName>
    </submittedName>
</protein>
<organism evidence="1 2">
    <name type="scientific">Diploptera punctata</name>
    <name type="common">Pacific beetle cockroach</name>
    <dbReference type="NCBI Taxonomy" id="6984"/>
    <lineage>
        <taxon>Eukaryota</taxon>
        <taxon>Metazoa</taxon>
        <taxon>Ecdysozoa</taxon>
        <taxon>Arthropoda</taxon>
        <taxon>Hexapoda</taxon>
        <taxon>Insecta</taxon>
        <taxon>Pterygota</taxon>
        <taxon>Neoptera</taxon>
        <taxon>Polyneoptera</taxon>
        <taxon>Dictyoptera</taxon>
        <taxon>Blattodea</taxon>
        <taxon>Blaberoidea</taxon>
        <taxon>Blaberidae</taxon>
        <taxon>Diplopterinae</taxon>
        <taxon>Diploptera</taxon>
    </lineage>
</organism>
<feature type="non-terminal residue" evidence="1">
    <location>
        <position position="1"/>
    </location>
</feature>
<keyword evidence="2" id="KW-1185">Reference proteome</keyword>
<reference evidence="1" key="1">
    <citation type="journal article" date="2023" name="IScience">
        <title>Live-bearing cockroach genome reveals convergent evolutionary mechanisms linked to viviparity in insects and beyond.</title>
        <authorList>
            <person name="Fouks B."/>
            <person name="Harrison M.C."/>
            <person name="Mikhailova A.A."/>
            <person name="Marchal E."/>
            <person name="English S."/>
            <person name="Carruthers M."/>
            <person name="Jennings E.C."/>
            <person name="Chiamaka E.L."/>
            <person name="Frigard R.A."/>
            <person name="Pippel M."/>
            <person name="Attardo G.M."/>
            <person name="Benoit J.B."/>
            <person name="Bornberg-Bauer E."/>
            <person name="Tobe S.S."/>
        </authorList>
    </citation>
    <scope>NUCLEOTIDE SEQUENCE</scope>
    <source>
        <strain evidence="1">Stay&amp;Tobe</strain>
    </source>
</reference>
<dbReference type="AlphaFoldDB" id="A0AAD8AB93"/>
<comment type="caution">
    <text evidence="1">The sequence shown here is derived from an EMBL/GenBank/DDBJ whole genome shotgun (WGS) entry which is preliminary data.</text>
</comment>
<dbReference type="EMBL" id="JASPKZ010002304">
    <property type="protein sequence ID" value="KAJ9595911.1"/>
    <property type="molecule type" value="Genomic_DNA"/>
</dbReference>
<dbReference type="Proteomes" id="UP001233999">
    <property type="component" value="Unassembled WGS sequence"/>
</dbReference>
<gene>
    <name evidence="1" type="ORF">L9F63_012884</name>
</gene>
<proteinExistence type="predicted"/>
<reference evidence="1" key="2">
    <citation type="submission" date="2023-05" db="EMBL/GenBank/DDBJ databases">
        <authorList>
            <person name="Fouks B."/>
        </authorList>
    </citation>
    <scope>NUCLEOTIDE SEQUENCE</scope>
    <source>
        <strain evidence="1">Stay&amp;Tobe</strain>
        <tissue evidence="1">Testes</tissue>
    </source>
</reference>
<evidence type="ECO:0000313" key="1">
    <source>
        <dbReference type="EMBL" id="KAJ9595911.1"/>
    </source>
</evidence>
<name>A0AAD8AB93_DIPPU</name>
<accession>A0AAD8AB93</accession>